<dbReference type="RefSeq" id="WP_163346916.1">
    <property type="nucleotide sequence ID" value="NZ_CP048409.1"/>
</dbReference>
<dbReference type="AlphaFoldDB" id="A0A6C0RF33"/>
<evidence type="ECO:0000313" key="3">
    <source>
        <dbReference type="Proteomes" id="UP000474630"/>
    </source>
</evidence>
<accession>A0A6C0RF33</accession>
<dbReference type="EMBL" id="CP048409">
    <property type="protein sequence ID" value="QIA08677.1"/>
    <property type="molecule type" value="Genomic_DNA"/>
</dbReference>
<name>A0A6C0RF33_9BACT</name>
<sequence>MEAQGDYVRFVTENQSLMVHGRFKDFIAQLPENRFARIHKSFVVSLVKVVYLEGNSVKLGDVKLPVSLSFKEAFITKLNA</sequence>
<reference evidence="2 3" key="1">
    <citation type="submission" date="2020-02" db="EMBL/GenBank/DDBJ databases">
        <title>Genome sequencing for Draconibacterium sp. strain M1.</title>
        <authorList>
            <person name="Park S.-J."/>
        </authorList>
    </citation>
    <scope>NUCLEOTIDE SEQUENCE [LARGE SCALE GENOMIC DNA]</scope>
    <source>
        <strain evidence="2 3">M1</strain>
    </source>
</reference>
<dbReference type="PROSITE" id="PS50930">
    <property type="entry name" value="HTH_LYTTR"/>
    <property type="match status" value="1"/>
</dbReference>
<dbReference type="Gene3D" id="2.40.50.1020">
    <property type="entry name" value="LytTr DNA-binding domain"/>
    <property type="match status" value="1"/>
</dbReference>
<evidence type="ECO:0000313" key="2">
    <source>
        <dbReference type="EMBL" id="QIA08677.1"/>
    </source>
</evidence>
<dbReference type="InterPro" id="IPR007492">
    <property type="entry name" value="LytTR_DNA-bd_dom"/>
</dbReference>
<organism evidence="2 3">
    <name type="scientific">Draconibacterium halophilum</name>
    <dbReference type="NCBI Taxonomy" id="2706887"/>
    <lineage>
        <taxon>Bacteria</taxon>
        <taxon>Pseudomonadati</taxon>
        <taxon>Bacteroidota</taxon>
        <taxon>Bacteroidia</taxon>
        <taxon>Marinilabiliales</taxon>
        <taxon>Prolixibacteraceae</taxon>
        <taxon>Draconibacterium</taxon>
    </lineage>
</organism>
<keyword evidence="3" id="KW-1185">Reference proteome</keyword>
<gene>
    <name evidence="2" type="ORF">G0Q07_13530</name>
</gene>
<dbReference type="SMART" id="SM00850">
    <property type="entry name" value="LytTR"/>
    <property type="match status" value="1"/>
</dbReference>
<protein>
    <submittedName>
        <fullName evidence="2">LytTR family transcriptional regulator</fullName>
    </submittedName>
</protein>
<dbReference type="GO" id="GO:0003677">
    <property type="term" value="F:DNA binding"/>
    <property type="evidence" value="ECO:0007669"/>
    <property type="project" value="InterPro"/>
</dbReference>
<feature type="domain" description="HTH LytTR-type" evidence="1">
    <location>
        <begin position="1"/>
        <end position="80"/>
    </location>
</feature>
<evidence type="ECO:0000259" key="1">
    <source>
        <dbReference type="PROSITE" id="PS50930"/>
    </source>
</evidence>
<proteinExistence type="predicted"/>
<dbReference type="KEGG" id="drc:G0Q07_13530"/>
<dbReference type="Pfam" id="PF04397">
    <property type="entry name" value="LytTR"/>
    <property type="match status" value="1"/>
</dbReference>
<dbReference type="Proteomes" id="UP000474630">
    <property type="component" value="Chromosome"/>
</dbReference>